<keyword evidence="2" id="KW-1185">Reference proteome</keyword>
<dbReference type="Proteomes" id="UP000286848">
    <property type="component" value="Unassembled WGS sequence"/>
</dbReference>
<comment type="caution">
    <text evidence="1">The sequence shown here is derived from an EMBL/GenBank/DDBJ whole genome shotgun (WGS) entry which is preliminary data.</text>
</comment>
<evidence type="ECO:0000313" key="2">
    <source>
        <dbReference type="Proteomes" id="UP000286848"/>
    </source>
</evidence>
<organism evidence="1 2">
    <name type="scientific">Ligilactobacillus salitolerans</name>
    <dbReference type="NCBI Taxonomy" id="1808352"/>
    <lineage>
        <taxon>Bacteria</taxon>
        <taxon>Bacillati</taxon>
        <taxon>Bacillota</taxon>
        <taxon>Bacilli</taxon>
        <taxon>Lactobacillales</taxon>
        <taxon>Lactobacillaceae</taxon>
        <taxon>Ligilactobacillus</taxon>
    </lineage>
</organism>
<name>A0A401IS80_9LACO</name>
<dbReference type="RefSeq" id="WP_124975744.1">
    <property type="nucleotide sequence ID" value="NZ_BFFP01000010.1"/>
</dbReference>
<protein>
    <submittedName>
        <fullName evidence="1">Uncharacterized protein</fullName>
    </submittedName>
</protein>
<reference evidence="1 2" key="1">
    <citation type="journal article" date="2019" name="Int. J. Syst. Evol. Microbiol.">
        <title>Lactobacillus salitolerans sp. nov., a novel lactic acid bacterium isolated from spent mushroom substrates.</title>
        <authorList>
            <person name="Tohno M."/>
            <person name="Tanizawa Y."/>
            <person name="Kojima Y."/>
            <person name="Sakamoto M."/>
            <person name="Nakamura Y."/>
            <person name="Ohkuma M."/>
            <person name="Kobayashi H."/>
        </authorList>
    </citation>
    <scope>NUCLEOTIDE SEQUENCE [LARGE SCALE GENOMIC DNA]</scope>
    <source>
        <strain evidence="1 2">YK43</strain>
    </source>
</reference>
<accession>A0A401IS80</accession>
<dbReference type="OrthoDB" id="2317148at2"/>
<evidence type="ECO:0000313" key="1">
    <source>
        <dbReference type="EMBL" id="GBG94392.1"/>
    </source>
</evidence>
<proteinExistence type="predicted"/>
<dbReference type="AlphaFoldDB" id="A0A401IS80"/>
<sequence length="92" mass="10863">MKIREYTFTQEDIEIQAQEEDSWQFRAGFIYPVVEEEDSNELKVYFHLLQSDGSLHQRVLVIEKQEWAAWVDAEPAIHVIPASDMNAFLTKY</sequence>
<dbReference type="EMBL" id="BFFP01000010">
    <property type="protein sequence ID" value="GBG94392.1"/>
    <property type="molecule type" value="Genomic_DNA"/>
</dbReference>
<gene>
    <name evidence="1" type="ORF">LFYK43_08510</name>
</gene>